<reference evidence="2" key="1">
    <citation type="journal article" date="2019" name="Int. J. Syst. Evol. Microbiol.">
        <title>The Global Catalogue of Microorganisms (GCM) 10K type strain sequencing project: providing services to taxonomists for standard genome sequencing and annotation.</title>
        <authorList>
            <consortium name="The Broad Institute Genomics Platform"/>
            <consortium name="The Broad Institute Genome Sequencing Center for Infectious Disease"/>
            <person name="Wu L."/>
            <person name="Ma J."/>
        </authorList>
    </citation>
    <scope>NUCLEOTIDE SEQUENCE [LARGE SCALE GENOMIC DNA]</scope>
    <source>
        <strain evidence="2">CECT 7649</strain>
    </source>
</reference>
<dbReference type="Proteomes" id="UP001596496">
    <property type="component" value="Unassembled WGS sequence"/>
</dbReference>
<evidence type="ECO:0000313" key="1">
    <source>
        <dbReference type="EMBL" id="MFC7388436.1"/>
    </source>
</evidence>
<sequence length="358" mass="38783">QNDMPPIRLPGLAAAAIVVPGLAARPARPGTPSASVTAGATAPPTLDARSVLLAAAATAERAPAASGRYWYTREHVAQKVRVIPGRYETAIKALAAELQAKQRELAGDPGRLKAYTEDFERRVTELKRTAASSTAVPFAALTEETQESWRAREKGDHNRTMRDGQDRVVFASPADEAKWKRMGSPRLTQDRPRSQDDDLDLVLSIGNPQLTIRNVSRLPADAGELAGRLRELYRRNAADRPEDTTYALYLWQTGLDLLTAPITPGTRSALFRVLAGEHGLVSEGQVTDALGRAGVALSVSGPGDDGEEDAIGYRLVLDAATSQVLQYEVTEKGSGTPLLRVAYEDMAWVDRLGERPRR</sequence>
<accession>A0ABW2PFY6</accession>
<protein>
    <submittedName>
        <fullName evidence="1">Uncharacterized protein</fullName>
    </submittedName>
</protein>
<feature type="non-terminal residue" evidence="1">
    <location>
        <position position="1"/>
    </location>
</feature>
<evidence type="ECO:0000313" key="2">
    <source>
        <dbReference type="Proteomes" id="UP001596496"/>
    </source>
</evidence>
<organism evidence="1 2">
    <name type="scientific">Sphaerisporangium rhizosphaerae</name>
    <dbReference type="NCBI Taxonomy" id="2269375"/>
    <lineage>
        <taxon>Bacteria</taxon>
        <taxon>Bacillati</taxon>
        <taxon>Actinomycetota</taxon>
        <taxon>Actinomycetes</taxon>
        <taxon>Streptosporangiales</taxon>
        <taxon>Streptosporangiaceae</taxon>
        <taxon>Sphaerisporangium</taxon>
    </lineage>
</organism>
<dbReference type="EMBL" id="JBHTCG010000068">
    <property type="protein sequence ID" value="MFC7388436.1"/>
    <property type="molecule type" value="Genomic_DNA"/>
</dbReference>
<gene>
    <name evidence="1" type="ORF">ACFQSB_39950</name>
</gene>
<comment type="caution">
    <text evidence="1">The sequence shown here is derived from an EMBL/GenBank/DDBJ whole genome shotgun (WGS) entry which is preliminary data.</text>
</comment>
<name>A0ABW2PFY6_9ACTN</name>
<proteinExistence type="predicted"/>
<keyword evidence="2" id="KW-1185">Reference proteome</keyword>